<protein>
    <submittedName>
        <fullName evidence="1">Uncharacterized protein</fullName>
    </submittedName>
</protein>
<dbReference type="EMBL" id="JBHPON010000003">
    <property type="protein sequence ID" value="MFC6037708.1"/>
    <property type="molecule type" value="Genomic_DNA"/>
</dbReference>
<dbReference type="Proteomes" id="UP001596116">
    <property type="component" value="Unassembled WGS sequence"/>
</dbReference>
<comment type="caution">
    <text evidence="1">The sequence shown here is derived from an EMBL/GenBank/DDBJ whole genome shotgun (WGS) entry which is preliminary data.</text>
</comment>
<organism evidence="1 2">
    <name type="scientific">Hyphococcus aureus</name>
    <dbReference type="NCBI Taxonomy" id="2666033"/>
    <lineage>
        <taxon>Bacteria</taxon>
        <taxon>Pseudomonadati</taxon>
        <taxon>Pseudomonadota</taxon>
        <taxon>Alphaproteobacteria</taxon>
        <taxon>Parvularculales</taxon>
        <taxon>Parvularculaceae</taxon>
        <taxon>Hyphococcus</taxon>
    </lineage>
</organism>
<sequence>MTRLLKTLSDLNAMSMRPYQLFFDWQLDRKLKKLSEKEAGLVLALLIDMRNKAISDANCDIFESISSFRTQLNQNRKEALQIWPYIRRDGSNRFLDIASRIFMGLTQSRDERLSRVWSQLTKSVDLVPECARDWEQKHNELLRIYDYKKVPTGIVLENAYPA</sequence>
<evidence type="ECO:0000313" key="1">
    <source>
        <dbReference type="EMBL" id="MFC6037708.1"/>
    </source>
</evidence>
<name>A0ABW1L063_9PROT</name>
<accession>A0ABW1L063</accession>
<proteinExistence type="predicted"/>
<keyword evidence="2" id="KW-1185">Reference proteome</keyword>
<gene>
    <name evidence="1" type="ORF">ACFMB1_19300</name>
</gene>
<dbReference type="RefSeq" id="WP_379880901.1">
    <property type="nucleotide sequence ID" value="NZ_JBHPON010000003.1"/>
</dbReference>
<reference evidence="1 2" key="1">
    <citation type="submission" date="2024-09" db="EMBL/GenBank/DDBJ databases">
        <authorList>
            <person name="Zhang Z.-H."/>
        </authorList>
    </citation>
    <scope>NUCLEOTIDE SEQUENCE [LARGE SCALE GENOMIC DNA]</scope>
    <source>
        <strain evidence="1 2">HHTR114</strain>
    </source>
</reference>
<evidence type="ECO:0000313" key="2">
    <source>
        <dbReference type="Proteomes" id="UP001596116"/>
    </source>
</evidence>